<dbReference type="EMBL" id="KN847979">
    <property type="protein sequence ID" value="KIR47849.1"/>
    <property type="molecule type" value="Genomic_DNA"/>
</dbReference>
<dbReference type="HOGENOM" id="CLU_1938069_0_0_1"/>
<protein>
    <submittedName>
        <fullName evidence="2">Uncharacterized protein</fullName>
    </submittedName>
</protein>
<proteinExistence type="predicted"/>
<evidence type="ECO:0000256" key="1">
    <source>
        <dbReference type="SAM" id="MobiDB-lite"/>
    </source>
</evidence>
<feature type="region of interest" description="Disordered" evidence="1">
    <location>
        <begin position="85"/>
        <end position="110"/>
    </location>
</feature>
<reference evidence="2" key="1">
    <citation type="submission" date="2015-01" db="EMBL/GenBank/DDBJ databases">
        <title>The Genome Sequence of Cryptococcus gattii CA1280.</title>
        <authorList>
            <consortium name="The Broad Institute Genomics Platform"/>
            <person name="Cuomo C."/>
            <person name="Litvintseva A."/>
            <person name="Chen Y."/>
            <person name="Heitman J."/>
            <person name="Sun S."/>
            <person name="Springer D."/>
            <person name="Dromer F."/>
            <person name="Young S."/>
            <person name="Zeng Q."/>
            <person name="Gargeya S."/>
            <person name="Abouelleil A."/>
            <person name="Alvarado L."/>
            <person name="Chapman S.B."/>
            <person name="Gainer-Dewar J."/>
            <person name="Goldberg J."/>
            <person name="Griggs A."/>
            <person name="Gujja S."/>
            <person name="Hansen M."/>
            <person name="Howarth C."/>
            <person name="Imamovic A."/>
            <person name="Larimer J."/>
            <person name="Murphy C."/>
            <person name="Naylor J."/>
            <person name="Pearson M."/>
            <person name="Priest M."/>
            <person name="Roberts A."/>
            <person name="Saif S."/>
            <person name="Shea T."/>
            <person name="Sykes S."/>
            <person name="Wortman J."/>
            <person name="Nusbaum C."/>
            <person name="Birren B."/>
        </authorList>
    </citation>
    <scope>NUCLEOTIDE SEQUENCE [LARGE SCALE GENOMIC DNA]</scope>
    <source>
        <strain evidence="2">CA1280</strain>
    </source>
</reference>
<gene>
    <name evidence="2" type="ORF">I312_02997</name>
</gene>
<accession>A0A0D0VN86</accession>
<organism evidence="2">
    <name type="scientific">Cryptococcus bacillisporus CA1280</name>
    <dbReference type="NCBI Taxonomy" id="1296109"/>
    <lineage>
        <taxon>Eukaryota</taxon>
        <taxon>Fungi</taxon>
        <taxon>Dikarya</taxon>
        <taxon>Basidiomycota</taxon>
        <taxon>Agaricomycotina</taxon>
        <taxon>Tremellomycetes</taxon>
        <taxon>Tremellales</taxon>
        <taxon>Cryptococcaceae</taxon>
        <taxon>Cryptococcus</taxon>
        <taxon>Cryptococcus gattii species complex</taxon>
    </lineage>
</organism>
<name>A0A0D0VN86_CRYGA</name>
<evidence type="ECO:0000313" key="2">
    <source>
        <dbReference type="EMBL" id="KIR47849.1"/>
    </source>
</evidence>
<sequence>MSSFNSFGCSDDVVSLPANIEPPLELFLWPVAAFGAFLFLPRWTSGTAIAAVRAEGAGSLIKGEVGGDDTDSVEVGAANDELGVTNKDSLREEDEEPGMELSPTSCEMSGEKPFAEHLARDDLKADLLHD</sequence>
<dbReference type="AlphaFoldDB" id="A0A0D0VN86"/>